<comment type="caution">
    <text evidence="8">The sequence shown here is derived from an EMBL/GenBank/DDBJ whole genome shotgun (WGS) entry which is preliminary data.</text>
</comment>
<dbReference type="Pfam" id="PF00512">
    <property type="entry name" value="HisKA"/>
    <property type="match status" value="1"/>
</dbReference>
<name>A0ABT2N1Q7_9CYAN</name>
<dbReference type="InterPro" id="IPR036097">
    <property type="entry name" value="HisK_dim/P_sf"/>
</dbReference>
<dbReference type="InterPro" id="IPR036890">
    <property type="entry name" value="HATPase_C_sf"/>
</dbReference>
<dbReference type="SUPFAM" id="SSF55781">
    <property type="entry name" value="GAF domain-like"/>
    <property type="match status" value="1"/>
</dbReference>
<dbReference type="SUPFAM" id="SSF55874">
    <property type="entry name" value="ATPase domain of HSP90 chaperone/DNA topoisomerase II/histidine kinase"/>
    <property type="match status" value="1"/>
</dbReference>
<reference evidence="8 9" key="1">
    <citation type="journal article" date="2022" name="Front. Microbiol.">
        <title>High genomic differentiation and limited gene flow indicate recent cryptic speciation within the genus Laspinema (cyanobacteria).</title>
        <authorList>
            <person name="Stanojkovic A."/>
            <person name="Skoupy S."/>
            <person name="Skaloud P."/>
            <person name="Dvorak P."/>
        </authorList>
    </citation>
    <scope>NUCLEOTIDE SEQUENCE [LARGE SCALE GENOMIC DNA]</scope>
    <source>
        <strain evidence="8 9">D2a</strain>
    </source>
</reference>
<dbReference type="PROSITE" id="PS50109">
    <property type="entry name" value="HIS_KIN"/>
    <property type="match status" value="1"/>
</dbReference>
<dbReference type="SMART" id="SM00387">
    <property type="entry name" value="HATPase_c"/>
    <property type="match status" value="1"/>
</dbReference>
<comment type="catalytic activity">
    <reaction evidence="1">
        <text>ATP + protein L-histidine = ADP + protein N-phospho-L-histidine.</text>
        <dbReference type="EC" id="2.7.13.3"/>
    </reaction>
</comment>
<dbReference type="PRINTS" id="PR00344">
    <property type="entry name" value="BCTRLSENSOR"/>
</dbReference>
<dbReference type="InterPro" id="IPR003594">
    <property type="entry name" value="HATPase_dom"/>
</dbReference>
<dbReference type="Gene3D" id="3.30.565.10">
    <property type="entry name" value="Histidine kinase-like ATPase, C-terminal domain"/>
    <property type="match status" value="1"/>
</dbReference>
<keyword evidence="6" id="KW-0902">Two-component regulatory system</keyword>
<dbReference type="Proteomes" id="UP001525890">
    <property type="component" value="Unassembled WGS sequence"/>
</dbReference>
<keyword evidence="5 8" id="KW-0418">Kinase</keyword>
<keyword evidence="4" id="KW-0808">Transferase</keyword>
<dbReference type="EMBL" id="JAMXFF010000071">
    <property type="protein sequence ID" value="MCT7970051.1"/>
    <property type="molecule type" value="Genomic_DNA"/>
</dbReference>
<evidence type="ECO:0000256" key="5">
    <source>
        <dbReference type="ARBA" id="ARBA00022777"/>
    </source>
</evidence>
<dbReference type="Gene3D" id="3.30.450.40">
    <property type="match status" value="1"/>
</dbReference>
<dbReference type="CDD" id="cd16922">
    <property type="entry name" value="HATPase_EvgS-ArcB-TorS-like"/>
    <property type="match status" value="1"/>
</dbReference>
<dbReference type="RefSeq" id="WP_368009485.1">
    <property type="nucleotide sequence ID" value="NZ_JAMXFF010000071.1"/>
</dbReference>
<keyword evidence="3" id="KW-0597">Phosphoprotein</keyword>
<dbReference type="InterPro" id="IPR005467">
    <property type="entry name" value="His_kinase_dom"/>
</dbReference>
<evidence type="ECO:0000256" key="2">
    <source>
        <dbReference type="ARBA" id="ARBA00012438"/>
    </source>
</evidence>
<dbReference type="InterPro" id="IPR029016">
    <property type="entry name" value="GAF-like_dom_sf"/>
</dbReference>
<dbReference type="GO" id="GO:0016301">
    <property type="term" value="F:kinase activity"/>
    <property type="evidence" value="ECO:0007669"/>
    <property type="project" value="UniProtKB-KW"/>
</dbReference>
<feature type="domain" description="Histidine kinase" evidence="7">
    <location>
        <begin position="194"/>
        <end position="426"/>
    </location>
</feature>
<dbReference type="SMART" id="SM00388">
    <property type="entry name" value="HisKA"/>
    <property type="match status" value="1"/>
</dbReference>
<accession>A0ABT2N1Q7</accession>
<protein>
    <recommendedName>
        <fullName evidence="2">histidine kinase</fullName>
        <ecNumber evidence="2">2.7.13.3</ecNumber>
    </recommendedName>
</protein>
<dbReference type="Gene3D" id="1.10.287.130">
    <property type="match status" value="1"/>
</dbReference>
<proteinExistence type="predicted"/>
<sequence length="453" mass="51058">MSEKQSKKSQQLLLQIAKSIHRTSNLERIWQQTARDLGSGLGASRCIIYSYQEENQPLKVVAEYQQQAMPSMLGWEVRLEECPEIGRAIATLEPVLVDTTLPQENGERYSTLIVPTAYEDRPNGAIVLYHQLPKSKLHREHCPLLWREAEIELVQEVAKQAGSAIASATLYHQLQEARQQAQEAARLKHDFLGKISHEFRTPLNHIIGFLQLILDDMVDDTEEQREFIHEAHHSALHFLHMINDVLDFNKPKTLPLIELELPPTNLHKLLKNLERCAFNQIESKQLTFKITQPSNSRNLFLQGNEKQILQVMLNLLGNAIKFTHQGGITIEAEPITHKVTAEEGDYPNRVEIRISDTGIGVPLEYQSRLFEPFFRVHEAYTSPYPGTGLGLALSKKIIEGIGGEIHFYSMGEGLGSTVTVNLPLAAPCLSSKSAPEISPCLNHKIIPIREDCG</sequence>
<keyword evidence="9" id="KW-1185">Reference proteome</keyword>
<organism evidence="8 9">
    <name type="scientific">Laspinema palackyanum D2a</name>
    <dbReference type="NCBI Taxonomy" id="2953684"/>
    <lineage>
        <taxon>Bacteria</taxon>
        <taxon>Bacillati</taxon>
        <taxon>Cyanobacteriota</taxon>
        <taxon>Cyanophyceae</taxon>
        <taxon>Oscillatoriophycideae</taxon>
        <taxon>Oscillatoriales</taxon>
        <taxon>Laspinemataceae</taxon>
        <taxon>Laspinema</taxon>
        <taxon>Laspinema palackyanum</taxon>
    </lineage>
</organism>
<dbReference type="CDD" id="cd00082">
    <property type="entry name" value="HisKA"/>
    <property type="match status" value="1"/>
</dbReference>
<evidence type="ECO:0000313" key="8">
    <source>
        <dbReference type="EMBL" id="MCT7970051.1"/>
    </source>
</evidence>
<evidence type="ECO:0000256" key="6">
    <source>
        <dbReference type="ARBA" id="ARBA00023012"/>
    </source>
</evidence>
<dbReference type="InterPro" id="IPR003018">
    <property type="entry name" value="GAF"/>
</dbReference>
<dbReference type="Pfam" id="PF02518">
    <property type="entry name" value="HATPase_c"/>
    <property type="match status" value="1"/>
</dbReference>
<dbReference type="SMART" id="SM00065">
    <property type="entry name" value="GAF"/>
    <property type="match status" value="1"/>
</dbReference>
<dbReference type="Pfam" id="PF13492">
    <property type="entry name" value="GAF_3"/>
    <property type="match status" value="1"/>
</dbReference>
<evidence type="ECO:0000256" key="3">
    <source>
        <dbReference type="ARBA" id="ARBA00022553"/>
    </source>
</evidence>
<dbReference type="EC" id="2.7.13.3" evidence="2"/>
<evidence type="ECO:0000259" key="7">
    <source>
        <dbReference type="PROSITE" id="PS50109"/>
    </source>
</evidence>
<dbReference type="PANTHER" id="PTHR43711:SF1">
    <property type="entry name" value="HISTIDINE KINASE 1"/>
    <property type="match status" value="1"/>
</dbReference>
<dbReference type="InterPro" id="IPR050736">
    <property type="entry name" value="Sensor_HK_Regulatory"/>
</dbReference>
<evidence type="ECO:0000256" key="1">
    <source>
        <dbReference type="ARBA" id="ARBA00000085"/>
    </source>
</evidence>
<evidence type="ECO:0000313" key="9">
    <source>
        <dbReference type="Proteomes" id="UP001525890"/>
    </source>
</evidence>
<evidence type="ECO:0000256" key="4">
    <source>
        <dbReference type="ARBA" id="ARBA00022679"/>
    </source>
</evidence>
<dbReference type="InterPro" id="IPR004358">
    <property type="entry name" value="Sig_transdc_His_kin-like_C"/>
</dbReference>
<dbReference type="SUPFAM" id="SSF47384">
    <property type="entry name" value="Homodimeric domain of signal transducing histidine kinase"/>
    <property type="match status" value="1"/>
</dbReference>
<dbReference type="PANTHER" id="PTHR43711">
    <property type="entry name" value="TWO-COMPONENT HISTIDINE KINASE"/>
    <property type="match status" value="1"/>
</dbReference>
<gene>
    <name evidence="8" type="ORF">NG799_27440</name>
</gene>
<dbReference type="InterPro" id="IPR003661">
    <property type="entry name" value="HisK_dim/P_dom"/>
</dbReference>